<reference evidence="1 2" key="1">
    <citation type="submission" date="2021-06" db="EMBL/GenBank/DDBJ databases">
        <authorList>
            <person name="Sun Q."/>
            <person name="Li D."/>
        </authorList>
    </citation>
    <scope>NUCLEOTIDE SEQUENCE [LARGE SCALE GENOMIC DNA]</scope>
    <source>
        <strain evidence="1 2">MSJ-1</strain>
    </source>
</reference>
<name>A0ABS6FL67_9FIRM</name>
<dbReference type="Proteomes" id="UP000783742">
    <property type="component" value="Unassembled WGS sequence"/>
</dbReference>
<protein>
    <recommendedName>
        <fullName evidence="3">CopG family transcriptional regulator</fullName>
    </recommendedName>
</protein>
<evidence type="ECO:0000313" key="1">
    <source>
        <dbReference type="EMBL" id="MBU5670198.1"/>
    </source>
</evidence>
<dbReference type="EMBL" id="JAHLQO010000011">
    <property type="protein sequence ID" value="MBU5670198.1"/>
    <property type="molecule type" value="Genomic_DNA"/>
</dbReference>
<sequence>MKDTAKNKRLQITLSVNSIDLLELYSKKYSISKSKLIQILLGKYLREEFGSVVEK</sequence>
<keyword evidence="2" id="KW-1185">Reference proteome</keyword>
<accession>A0ABS6FL67</accession>
<evidence type="ECO:0000313" key="2">
    <source>
        <dbReference type="Proteomes" id="UP000783742"/>
    </source>
</evidence>
<comment type="caution">
    <text evidence="1">The sequence shown here is derived from an EMBL/GenBank/DDBJ whole genome shotgun (WGS) entry which is preliminary data.</text>
</comment>
<gene>
    <name evidence="1" type="ORF">KQI68_10245</name>
</gene>
<proteinExistence type="predicted"/>
<dbReference type="RefSeq" id="WP_216550022.1">
    <property type="nucleotide sequence ID" value="NZ_JAHLQO010000011.1"/>
</dbReference>
<evidence type="ECO:0008006" key="3">
    <source>
        <dbReference type="Google" id="ProtNLM"/>
    </source>
</evidence>
<organism evidence="1 2">
    <name type="scientific">Peptoniphilus ovalis</name>
    <dbReference type="NCBI Taxonomy" id="2841503"/>
    <lineage>
        <taxon>Bacteria</taxon>
        <taxon>Bacillati</taxon>
        <taxon>Bacillota</taxon>
        <taxon>Tissierellia</taxon>
        <taxon>Tissierellales</taxon>
        <taxon>Peptoniphilaceae</taxon>
        <taxon>Peptoniphilus</taxon>
    </lineage>
</organism>